<reference evidence="4 5" key="1">
    <citation type="submission" date="2019-07" db="EMBL/GenBank/DDBJ databases">
        <title>Whole genome shotgun sequence of Thiobacillus plumbophilus NBRC 107929.</title>
        <authorList>
            <person name="Hosoyama A."/>
            <person name="Uohara A."/>
            <person name="Ohji S."/>
            <person name="Ichikawa N."/>
        </authorList>
    </citation>
    <scope>NUCLEOTIDE SEQUENCE [LARGE SCALE GENOMIC DNA]</scope>
    <source>
        <strain evidence="4 5">NBRC 107929</strain>
    </source>
</reference>
<dbReference type="InterPro" id="IPR011992">
    <property type="entry name" value="EF-hand-dom_pair"/>
</dbReference>
<dbReference type="Gene3D" id="1.10.238.10">
    <property type="entry name" value="EF-hand"/>
    <property type="match status" value="1"/>
</dbReference>
<proteinExistence type="predicted"/>
<accession>A0A512L8B9</accession>
<dbReference type="SUPFAM" id="SSF47473">
    <property type="entry name" value="EF-hand"/>
    <property type="match status" value="1"/>
</dbReference>
<evidence type="ECO:0000313" key="4">
    <source>
        <dbReference type="EMBL" id="GEP30729.1"/>
    </source>
</evidence>
<dbReference type="AlphaFoldDB" id="A0A512L8B9"/>
<feature type="compositionally biased region" description="Polar residues" evidence="1">
    <location>
        <begin position="89"/>
        <end position="102"/>
    </location>
</feature>
<gene>
    <name evidence="4" type="ORF">TPL01_18670</name>
</gene>
<evidence type="ECO:0000259" key="3">
    <source>
        <dbReference type="PROSITE" id="PS50222"/>
    </source>
</evidence>
<dbReference type="InterPro" id="IPR018247">
    <property type="entry name" value="EF_Hand_1_Ca_BS"/>
</dbReference>
<feature type="chain" id="PRO_5021765549" description="EF-hand domain-containing protein" evidence="2">
    <location>
        <begin position="33"/>
        <end position="102"/>
    </location>
</feature>
<dbReference type="Pfam" id="PF13202">
    <property type="entry name" value="EF-hand_5"/>
    <property type="match status" value="1"/>
</dbReference>
<dbReference type="EMBL" id="BKAD01000018">
    <property type="protein sequence ID" value="GEP30729.1"/>
    <property type="molecule type" value="Genomic_DNA"/>
</dbReference>
<dbReference type="PROSITE" id="PS00018">
    <property type="entry name" value="EF_HAND_1"/>
    <property type="match status" value="1"/>
</dbReference>
<dbReference type="GO" id="GO:0005509">
    <property type="term" value="F:calcium ion binding"/>
    <property type="evidence" value="ECO:0007669"/>
    <property type="project" value="InterPro"/>
</dbReference>
<comment type="caution">
    <text evidence="4">The sequence shown here is derived from an EMBL/GenBank/DDBJ whole genome shotgun (WGS) entry which is preliminary data.</text>
</comment>
<protein>
    <recommendedName>
        <fullName evidence="3">EF-hand domain-containing protein</fullName>
    </recommendedName>
</protein>
<keyword evidence="2" id="KW-0732">Signal</keyword>
<sequence length="102" mass="10363">MNYCVVNLQNKAIQACVLGAALAVGAIGTSHAAPASKSEVAPAMSLFDTNHDGSVSPKEASAQGMTAQVFKEADANHDGKLSPQELANAMTTSAPSTGTPKY</sequence>
<evidence type="ECO:0000256" key="2">
    <source>
        <dbReference type="SAM" id="SignalP"/>
    </source>
</evidence>
<dbReference type="RefSeq" id="WP_147073069.1">
    <property type="nucleotide sequence ID" value="NZ_AP021884.1"/>
</dbReference>
<evidence type="ECO:0000256" key="1">
    <source>
        <dbReference type="SAM" id="MobiDB-lite"/>
    </source>
</evidence>
<feature type="region of interest" description="Disordered" evidence="1">
    <location>
        <begin position="75"/>
        <end position="102"/>
    </location>
</feature>
<dbReference type="OrthoDB" id="8588735at2"/>
<evidence type="ECO:0000313" key="5">
    <source>
        <dbReference type="Proteomes" id="UP000321337"/>
    </source>
</evidence>
<dbReference type="Pfam" id="PF00036">
    <property type="entry name" value="EF-hand_1"/>
    <property type="match status" value="1"/>
</dbReference>
<organism evidence="4 5">
    <name type="scientific">Sulfuriferula plumbiphila</name>
    <dbReference type="NCBI Taxonomy" id="171865"/>
    <lineage>
        <taxon>Bacteria</taxon>
        <taxon>Pseudomonadati</taxon>
        <taxon>Pseudomonadota</taxon>
        <taxon>Betaproteobacteria</taxon>
        <taxon>Nitrosomonadales</taxon>
        <taxon>Sulfuricellaceae</taxon>
        <taxon>Sulfuriferula</taxon>
    </lineage>
</organism>
<dbReference type="Proteomes" id="UP000321337">
    <property type="component" value="Unassembled WGS sequence"/>
</dbReference>
<dbReference type="CDD" id="cd00051">
    <property type="entry name" value="EFh"/>
    <property type="match status" value="1"/>
</dbReference>
<dbReference type="SMART" id="SM00054">
    <property type="entry name" value="EFh"/>
    <property type="match status" value="2"/>
</dbReference>
<feature type="domain" description="EF-hand" evidence="3">
    <location>
        <begin position="61"/>
        <end position="96"/>
    </location>
</feature>
<dbReference type="PROSITE" id="PS50222">
    <property type="entry name" value="EF_HAND_2"/>
    <property type="match status" value="1"/>
</dbReference>
<keyword evidence="5" id="KW-1185">Reference proteome</keyword>
<name>A0A512L8B9_9PROT</name>
<dbReference type="InterPro" id="IPR002048">
    <property type="entry name" value="EF_hand_dom"/>
</dbReference>
<feature type="signal peptide" evidence="2">
    <location>
        <begin position="1"/>
        <end position="32"/>
    </location>
</feature>